<feature type="coiled-coil region" evidence="7">
    <location>
        <begin position="57"/>
        <end position="144"/>
    </location>
</feature>
<dbReference type="EMBL" id="FQZP01000020">
    <property type="protein sequence ID" value="SHJ02575.1"/>
    <property type="molecule type" value="Genomic_DNA"/>
</dbReference>
<accession>A0A1M6FXZ1</accession>
<keyword evidence="4" id="KW-1005">Bacterial flagellum biogenesis</keyword>
<protein>
    <submittedName>
        <fullName evidence="9">Flagellar assembly protein FliH</fullName>
    </submittedName>
</protein>
<comment type="similarity">
    <text evidence="2">Belongs to the FliH family.</text>
</comment>
<gene>
    <name evidence="9" type="ORF">SAMN05444373_10206</name>
</gene>
<evidence type="ECO:0000256" key="4">
    <source>
        <dbReference type="ARBA" id="ARBA00022795"/>
    </source>
</evidence>
<dbReference type="RefSeq" id="WP_149678602.1">
    <property type="nucleotide sequence ID" value="NZ_FQZP01000020.1"/>
</dbReference>
<dbReference type="InterPro" id="IPR018035">
    <property type="entry name" value="Flagellar_FliH/T3SS_HrpE"/>
</dbReference>
<sequence length="255" mass="28539">MYSSAYGYGVYKRNQISMGKPYQIKNSSPVRVAVEDPGVTQSEDPGQKAEEILARAREEARLIIQEAELEAQRLLEQAQAQAEALAAEAEQQAKEEGYRNGESLAQQHYQELLAEAEAFRDRAKTEYEETIRSLEHDIVELSLSIARKVLGAELETSRDVILTIAAEAIEACMNRDRIVLKVSGDDYDYVTDHIEDLRSGTSNIGQIEVRKDQTLSRGACIVDTGYGMVDGSLETKMEMVEQAFREVLGELDRNE</sequence>
<keyword evidence="9" id="KW-0282">Flagellum</keyword>
<evidence type="ECO:0000256" key="5">
    <source>
        <dbReference type="ARBA" id="ARBA00022927"/>
    </source>
</evidence>
<evidence type="ECO:0000256" key="1">
    <source>
        <dbReference type="ARBA" id="ARBA00003041"/>
    </source>
</evidence>
<dbReference type="Proteomes" id="UP000324781">
    <property type="component" value="Unassembled WGS sequence"/>
</dbReference>
<dbReference type="Pfam" id="PF02108">
    <property type="entry name" value="FliH"/>
    <property type="match status" value="1"/>
</dbReference>
<keyword evidence="5" id="KW-0653">Protein transport</keyword>
<keyword evidence="7" id="KW-0175">Coiled coil</keyword>
<reference evidence="9 10" key="1">
    <citation type="submission" date="2016-11" db="EMBL/GenBank/DDBJ databases">
        <authorList>
            <person name="Varghese N."/>
            <person name="Submissions S."/>
        </authorList>
    </citation>
    <scope>NUCLEOTIDE SEQUENCE [LARGE SCALE GENOMIC DNA]</scope>
    <source>
        <strain evidence="9 10">DSM 19027</strain>
    </source>
</reference>
<keyword evidence="9" id="KW-0969">Cilium</keyword>
<name>A0A1M6FXZ1_9FIRM</name>
<evidence type="ECO:0000256" key="6">
    <source>
        <dbReference type="ARBA" id="ARBA00023225"/>
    </source>
</evidence>
<dbReference type="AlphaFoldDB" id="A0A1M6FXZ1"/>
<dbReference type="GO" id="GO:0015031">
    <property type="term" value="P:protein transport"/>
    <property type="evidence" value="ECO:0007669"/>
    <property type="project" value="UniProtKB-KW"/>
</dbReference>
<keyword evidence="10" id="KW-1185">Reference proteome</keyword>
<evidence type="ECO:0000256" key="3">
    <source>
        <dbReference type="ARBA" id="ARBA00022448"/>
    </source>
</evidence>
<dbReference type="GO" id="GO:0005829">
    <property type="term" value="C:cytosol"/>
    <property type="evidence" value="ECO:0007669"/>
    <property type="project" value="TreeGrafter"/>
</dbReference>
<dbReference type="PANTHER" id="PTHR34982">
    <property type="entry name" value="YOP PROTEINS TRANSLOCATION PROTEIN L"/>
    <property type="match status" value="1"/>
</dbReference>
<keyword evidence="3" id="KW-0813">Transport</keyword>
<evidence type="ECO:0000313" key="9">
    <source>
        <dbReference type="EMBL" id="SHJ02575.1"/>
    </source>
</evidence>
<dbReference type="PANTHER" id="PTHR34982:SF1">
    <property type="entry name" value="FLAGELLAR ASSEMBLY PROTEIN FLIH"/>
    <property type="match status" value="1"/>
</dbReference>
<dbReference type="OrthoDB" id="2375163at2"/>
<dbReference type="GO" id="GO:0044781">
    <property type="term" value="P:bacterial-type flagellum organization"/>
    <property type="evidence" value="ECO:0007669"/>
    <property type="project" value="UniProtKB-KW"/>
</dbReference>
<dbReference type="InterPro" id="IPR051472">
    <property type="entry name" value="T3SS_Stator/FliH"/>
</dbReference>
<keyword evidence="6" id="KW-1006">Bacterial flagellum protein export</keyword>
<comment type="function">
    <text evidence="1">Needed for flagellar regrowth and assembly.</text>
</comment>
<proteinExistence type="inferred from homology"/>
<evidence type="ECO:0000259" key="8">
    <source>
        <dbReference type="Pfam" id="PF02108"/>
    </source>
</evidence>
<evidence type="ECO:0000256" key="7">
    <source>
        <dbReference type="SAM" id="Coils"/>
    </source>
</evidence>
<evidence type="ECO:0000256" key="2">
    <source>
        <dbReference type="ARBA" id="ARBA00006602"/>
    </source>
</evidence>
<organism evidence="9 10">
    <name type="scientific">Thermoclostridium caenicola</name>
    <dbReference type="NCBI Taxonomy" id="659425"/>
    <lineage>
        <taxon>Bacteria</taxon>
        <taxon>Bacillati</taxon>
        <taxon>Bacillota</taxon>
        <taxon>Clostridia</taxon>
        <taxon>Eubacteriales</taxon>
        <taxon>Oscillospiraceae</taxon>
        <taxon>Thermoclostridium</taxon>
    </lineage>
</organism>
<keyword evidence="9" id="KW-0966">Cell projection</keyword>
<feature type="domain" description="Flagellar assembly protein FliH/Type III secretion system HrpE" evidence="8">
    <location>
        <begin position="111"/>
        <end position="238"/>
    </location>
</feature>
<evidence type="ECO:0000313" key="10">
    <source>
        <dbReference type="Proteomes" id="UP000324781"/>
    </source>
</evidence>